<feature type="compositionally biased region" description="Polar residues" evidence="7">
    <location>
        <begin position="112"/>
        <end position="139"/>
    </location>
</feature>
<keyword evidence="6" id="KW-0539">Nucleus</keyword>
<dbReference type="GO" id="GO:0043565">
    <property type="term" value="F:sequence-specific DNA binding"/>
    <property type="evidence" value="ECO:0007669"/>
    <property type="project" value="TreeGrafter"/>
</dbReference>
<keyword evidence="3" id="KW-0805">Transcription regulation</keyword>
<comment type="subcellular location">
    <subcellularLocation>
        <location evidence="1">Nucleus</location>
    </subcellularLocation>
</comment>
<accession>A0A093W367</accession>
<feature type="domain" description="Zn(2)-C6 fungal-type" evidence="8">
    <location>
        <begin position="36"/>
        <end position="65"/>
    </location>
</feature>
<dbReference type="SMART" id="SM00066">
    <property type="entry name" value="GAL4"/>
    <property type="match status" value="1"/>
</dbReference>
<dbReference type="InterPro" id="IPR051711">
    <property type="entry name" value="Stress_Response_Reg"/>
</dbReference>
<evidence type="ECO:0000256" key="5">
    <source>
        <dbReference type="ARBA" id="ARBA00023163"/>
    </source>
</evidence>
<dbReference type="HOGENOM" id="CLU_009239_1_0_1"/>
<reference evidence="9" key="1">
    <citation type="journal article" date="2014" name="PLoS Genet.">
        <title>Signature Gene Expression Reveals Novel Clues to the Molecular Mechanisms of Dimorphic Transition in Penicillium marneffei.</title>
        <authorList>
            <person name="Yang E."/>
            <person name="Wang G."/>
            <person name="Cai J."/>
            <person name="Woo P.C."/>
            <person name="Lau S.K."/>
            <person name="Yuen K.-Y."/>
            <person name="Chow W.-N."/>
            <person name="Lin X."/>
        </authorList>
    </citation>
    <scope>NUCLEOTIDE SEQUENCE [LARGE SCALE GENOMIC DNA]</scope>
    <source>
        <strain evidence="9">PM1</strain>
    </source>
</reference>
<dbReference type="GO" id="GO:0006351">
    <property type="term" value="P:DNA-templated transcription"/>
    <property type="evidence" value="ECO:0007669"/>
    <property type="project" value="InterPro"/>
</dbReference>
<dbReference type="PROSITE" id="PS50048">
    <property type="entry name" value="ZN2_CY6_FUNGAL_2"/>
    <property type="match status" value="1"/>
</dbReference>
<feature type="region of interest" description="Disordered" evidence="7">
    <location>
        <begin position="71"/>
        <end position="150"/>
    </location>
</feature>
<dbReference type="InterPro" id="IPR007219">
    <property type="entry name" value="XnlR_reg_dom"/>
</dbReference>
<evidence type="ECO:0000259" key="8">
    <source>
        <dbReference type="PROSITE" id="PS50048"/>
    </source>
</evidence>
<dbReference type="CDD" id="cd12148">
    <property type="entry name" value="fungal_TF_MHR"/>
    <property type="match status" value="1"/>
</dbReference>
<dbReference type="GO" id="GO:0008270">
    <property type="term" value="F:zinc ion binding"/>
    <property type="evidence" value="ECO:0007669"/>
    <property type="project" value="InterPro"/>
</dbReference>
<keyword evidence="2" id="KW-0479">Metal-binding</keyword>
<dbReference type="Pfam" id="PF00172">
    <property type="entry name" value="Zn_clus"/>
    <property type="match status" value="1"/>
</dbReference>
<name>A0A093W367_TALMA</name>
<dbReference type="InterPro" id="IPR036864">
    <property type="entry name" value="Zn2-C6_fun-type_DNA-bd_sf"/>
</dbReference>
<evidence type="ECO:0000256" key="3">
    <source>
        <dbReference type="ARBA" id="ARBA00023015"/>
    </source>
</evidence>
<dbReference type="InterPro" id="IPR001138">
    <property type="entry name" value="Zn2Cys6_DnaBD"/>
</dbReference>
<proteinExistence type="predicted"/>
<protein>
    <submittedName>
        <fullName evidence="9">Activator of stress genes 1</fullName>
    </submittedName>
</protein>
<evidence type="ECO:0000256" key="2">
    <source>
        <dbReference type="ARBA" id="ARBA00022723"/>
    </source>
</evidence>
<feature type="compositionally biased region" description="Polar residues" evidence="7">
    <location>
        <begin position="90"/>
        <end position="99"/>
    </location>
</feature>
<evidence type="ECO:0000256" key="6">
    <source>
        <dbReference type="ARBA" id="ARBA00023242"/>
    </source>
</evidence>
<evidence type="ECO:0000256" key="1">
    <source>
        <dbReference type="ARBA" id="ARBA00004123"/>
    </source>
</evidence>
<dbReference type="eggNOG" id="ENOG502S0TA">
    <property type="taxonomic scope" value="Eukaryota"/>
</dbReference>
<comment type="caution">
    <text evidence="9">The sequence shown here is derived from an EMBL/GenBank/DDBJ whole genome shotgun (WGS) entry which is preliminary data.</text>
</comment>
<dbReference type="PANTHER" id="PTHR47540:SF3">
    <property type="entry name" value="ZN(II)2CYS6 TRANSCRIPTION FACTOR (EUROFUNG)"/>
    <property type="match status" value="1"/>
</dbReference>
<dbReference type="GO" id="GO:0005634">
    <property type="term" value="C:nucleus"/>
    <property type="evidence" value="ECO:0007669"/>
    <property type="project" value="UniProtKB-SubCell"/>
</dbReference>
<dbReference type="EMBL" id="JPOX01000001">
    <property type="protein sequence ID" value="KFX53311.1"/>
    <property type="molecule type" value="Genomic_DNA"/>
</dbReference>
<keyword evidence="4" id="KW-0238">DNA-binding</keyword>
<evidence type="ECO:0000313" key="9">
    <source>
        <dbReference type="EMBL" id="KFX53311.1"/>
    </source>
</evidence>
<sequence>MVTLISPALIQGNGVTGQKRKAIETLTAERRKITRACDSCKVKKTRCSGTLPCHRCIKLSRTCEYNATYTRGTPPSPLPAPGSAHRQNAVRRSTPSVRSSIPRGPVSPRSALATSSPTGSQLRQNSQSLAVLSSRNSSPEPEATDLEGNYLGPSSGISFLSRSWRRLKQDNISTTPRLPENEPSKNTPVLLFGDRPFSDKADWSTLELPPKERAIRLLDTYFDFSIVTYRFLHRGNVMALLNMIYEKNILPSNPPPSQSAAKVGVIYMIFAVGMLGEERRIGNDEIHPESESERWYAAARHMMSIETGPPALETIQVRLGICLFLLSSSRANQCWYMFGTTMQLVTALGLHRRRLSKTTRGGPAYVEQELRKRIFWSAYTLDKYLSVMFGRPRLLDDEDTDQDFPDEVNDEDMFLEKPPRIQDAMDGMMIASILHFRLGLLMGEISRRVYPTKAVSTVAPYEAAIELVAELQEWKRSVHPLFGSVRASSLIPPLCRQSHVLQFAYNHAMIHATRLFILNDFTDLTRRPLVPLDLVTTHVQNCIDAVKDVMQRVDTLADQGSMLESWWFTHYICFCAILVAYIYTIQQHQSSTSDPTTPSVSSMMDDVQDLFSLAERCQVHLAKATRKNCPSRRYGIILEELRLEVHNQLAATTTTNNKRPNLPQTMEATGVQQSLQVDKPYQVEMNFERPTMNMNTGLDPFPYLGNPTISSMEGPDLLGDDDFGLLNSLDGSVWWTQLDSWAYSSLNNDSSEFNF</sequence>
<dbReference type="AlphaFoldDB" id="A0A093W367"/>
<dbReference type="SMART" id="SM00906">
    <property type="entry name" value="Fungal_trans"/>
    <property type="match status" value="1"/>
</dbReference>
<dbReference type="PROSITE" id="PS00463">
    <property type="entry name" value="ZN2_CY6_FUNGAL_1"/>
    <property type="match status" value="1"/>
</dbReference>
<dbReference type="Pfam" id="PF04082">
    <property type="entry name" value="Fungal_trans"/>
    <property type="match status" value="1"/>
</dbReference>
<evidence type="ECO:0000256" key="7">
    <source>
        <dbReference type="SAM" id="MobiDB-lite"/>
    </source>
</evidence>
<keyword evidence="5" id="KW-0804">Transcription</keyword>
<dbReference type="PANTHER" id="PTHR47540">
    <property type="entry name" value="THIAMINE REPRESSIBLE GENES REGULATORY PROTEIN THI5"/>
    <property type="match status" value="1"/>
</dbReference>
<dbReference type="GO" id="GO:0000981">
    <property type="term" value="F:DNA-binding transcription factor activity, RNA polymerase II-specific"/>
    <property type="evidence" value="ECO:0007669"/>
    <property type="project" value="InterPro"/>
</dbReference>
<organism evidence="9">
    <name type="scientific">Talaromyces marneffei PM1</name>
    <dbReference type="NCBI Taxonomy" id="1077442"/>
    <lineage>
        <taxon>Eukaryota</taxon>
        <taxon>Fungi</taxon>
        <taxon>Dikarya</taxon>
        <taxon>Ascomycota</taxon>
        <taxon>Pezizomycotina</taxon>
        <taxon>Eurotiomycetes</taxon>
        <taxon>Eurotiomycetidae</taxon>
        <taxon>Eurotiales</taxon>
        <taxon>Trichocomaceae</taxon>
        <taxon>Talaromyces</taxon>
        <taxon>Talaromyces sect. Talaromyces</taxon>
    </lineage>
</organism>
<dbReference type="GO" id="GO:0045944">
    <property type="term" value="P:positive regulation of transcription by RNA polymerase II"/>
    <property type="evidence" value="ECO:0007669"/>
    <property type="project" value="TreeGrafter"/>
</dbReference>
<dbReference type="CDD" id="cd00067">
    <property type="entry name" value="GAL4"/>
    <property type="match status" value="1"/>
</dbReference>
<evidence type="ECO:0000256" key="4">
    <source>
        <dbReference type="ARBA" id="ARBA00023125"/>
    </source>
</evidence>
<dbReference type="SUPFAM" id="SSF57701">
    <property type="entry name" value="Zn2/Cys6 DNA-binding domain"/>
    <property type="match status" value="1"/>
</dbReference>
<gene>
    <name evidence="9" type="ORF">GQ26_0011590</name>
</gene>
<dbReference type="Gene3D" id="4.10.240.10">
    <property type="entry name" value="Zn(2)-C6 fungal-type DNA-binding domain"/>
    <property type="match status" value="1"/>
</dbReference>